<feature type="non-terminal residue" evidence="1">
    <location>
        <position position="1"/>
    </location>
</feature>
<dbReference type="EMBL" id="CAJNOC010005384">
    <property type="protein sequence ID" value="CAF1050892.1"/>
    <property type="molecule type" value="Genomic_DNA"/>
</dbReference>
<proteinExistence type="predicted"/>
<accession>A0A814KCS7</accession>
<evidence type="ECO:0000313" key="1">
    <source>
        <dbReference type="EMBL" id="CAF1050892.1"/>
    </source>
</evidence>
<comment type="caution">
    <text evidence="1">The sequence shown here is derived from an EMBL/GenBank/DDBJ whole genome shotgun (WGS) entry which is preliminary data.</text>
</comment>
<organism evidence="1 2">
    <name type="scientific">Brachionus calyciflorus</name>
    <dbReference type="NCBI Taxonomy" id="104777"/>
    <lineage>
        <taxon>Eukaryota</taxon>
        <taxon>Metazoa</taxon>
        <taxon>Spiralia</taxon>
        <taxon>Gnathifera</taxon>
        <taxon>Rotifera</taxon>
        <taxon>Eurotatoria</taxon>
        <taxon>Monogononta</taxon>
        <taxon>Pseudotrocha</taxon>
        <taxon>Ploima</taxon>
        <taxon>Brachionidae</taxon>
        <taxon>Brachionus</taxon>
    </lineage>
</organism>
<dbReference type="Proteomes" id="UP000663879">
    <property type="component" value="Unassembled WGS sequence"/>
</dbReference>
<protein>
    <submittedName>
        <fullName evidence="1">Uncharacterized protein</fullName>
    </submittedName>
</protein>
<dbReference type="AlphaFoldDB" id="A0A814KCS7"/>
<sequence length="215" mass="24436">GDKIGKKNLREISDDNQPRELTAFLGVVFSKNHIICNKNYILYKNEKNKKINNTIPNEFQSNNVQSNSEEVFDNENKRVNSNKINPCGSNANFNQYSSSLYTSTEDYLVTSESSNSEMSLSSDHGVESKNISNSKLNLQREYASHAMCFICRQKSVDKSLMVLPIQWIVDVNIRANILIPIGARICCNHLNQNYFVKDNFISEIPIVDDSIDISK</sequence>
<reference evidence="1" key="1">
    <citation type="submission" date="2021-02" db="EMBL/GenBank/DDBJ databases">
        <authorList>
            <person name="Nowell W R."/>
        </authorList>
    </citation>
    <scope>NUCLEOTIDE SEQUENCE</scope>
    <source>
        <strain evidence="1">Ploen Becks lab</strain>
    </source>
</reference>
<gene>
    <name evidence="1" type="ORF">OXX778_LOCUS18822</name>
</gene>
<name>A0A814KCS7_9BILA</name>
<keyword evidence="2" id="KW-1185">Reference proteome</keyword>
<evidence type="ECO:0000313" key="2">
    <source>
        <dbReference type="Proteomes" id="UP000663879"/>
    </source>
</evidence>